<dbReference type="GO" id="GO:0016301">
    <property type="term" value="F:kinase activity"/>
    <property type="evidence" value="ECO:0007669"/>
    <property type="project" value="UniProtKB-KW"/>
</dbReference>
<accession>F0WXD8</accession>
<dbReference type="SMART" id="SM00470">
    <property type="entry name" value="ParB"/>
    <property type="match status" value="2"/>
</dbReference>
<name>F0WXD8_9STRA</name>
<dbReference type="HOGENOM" id="CLU_031839_0_0_1"/>
<organism evidence="6">
    <name type="scientific">Albugo laibachii Nc14</name>
    <dbReference type="NCBI Taxonomy" id="890382"/>
    <lineage>
        <taxon>Eukaryota</taxon>
        <taxon>Sar</taxon>
        <taxon>Stramenopiles</taxon>
        <taxon>Oomycota</taxon>
        <taxon>Peronosporomycetes</taxon>
        <taxon>Albuginales</taxon>
        <taxon>Albuginaceae</taxon>
        <taxon>Albugo</taxon>
    </lineage>
</organism>
<proteinExistence type="predicted"/>
<dbReference type="InterPro" id="IPR003115">
    <property type="entry name" value="ParB_N"/>
</dbReference>
<dbReference type="InterPro" id="IPR036086">
    <property type="entry name" value="ParB/Sulfiredoxin_sf"/>
</dbReference>
<dbReference type="Gene3D" id="3.30.1760.10">
    <property type="entry name" value="Conserved hypothetical protein from pyrococcus furiosus pfu- 392566-001, domain 2"/>
    <property type="match status" value="1"/>
</dbReference>
<dbReference type="AlphaFoldDB" id="F0WXD8"/>
<evidence type="ECO:0000259" key="5">
    <source>
        <dbReference type="SMART" id="SM00470"/>
    </source>
</evidence>
<keyword evidence="2" id="KW-0547">Nucleotide-binding</keyword>
<reference evidence="6" key="2">
    <citation type="submission" date="2011-02" db="EMBL/GenBank/DDBJ databases">
        <authorList>
            <person name="MacLean D."/>
        </authorList>
    </citation>
    <scope>NUCLEOTIDE SEQUENCE</scope>
</reference>
<evidence type="ECO:0000256" key="4">
    <source>
        <dbReference type="ARBA" id="ARBA00022840"/>
    </source>
</evidence>
<reference evidence="6" key="1">
    <citation type="journal article" date="2011" name="PLoS Biol.">
        <title>Gene gain and loss during evolution of obligate parasitism in the white rust pathogen of Arabidopsis thaliana.</title>
        <authorList>
            <person name="Kemen E."/>
            <person name="Gardiner A."/>
            <person name="Schultz-Larsen T."/>
            <person name="Kemen A.C."/>
            <person name="Balmuth A.L."/>
            <person name="Robert-Seilaniantz A."/>
            <person name="Bailey K."/>
            <person name="Holub E."/>
            <person name="Studholme D.J."/>
            <person name="Maclean D."/>
            <person name="Jones J.D."/>
        </authorList>
    </citation>
    <scope>NUCLEOTIDE SEQUENCE</scope>
</reference>
<dbReference type="InterPro" id="IPR023098">
    <property type="entry name" value="SerK/SbnI_C"/>
</dbReference>
<dbReference type="Gene3D" id="3.90.1530.10">
    <property type="entry name" value="Conserved hypothetical protein from pyrococcus furiosus pfu- 392566-001, ParB domain"/>
    <property type="match status" value="2"/>
</dbReference>
<dbReference type="CDD" id="cd16400">
    <property type="entry name" value="ParB_Srx_like_nuclease"/>
    <property type="match status" value="2"/>
</dbReference>
<dbReference type="EMBL" id="FR824394">
    <property type="protein sequence ID" value="CCA26130.1"/>
    <property type="molecule type" value="Genomic_DNA"/>
</dbReference>
<feature type="domain" description="ParB-like N-terminal" evidence="5">
    <location>
        <begin position="64"/>
        <end position="142"/>
    </location>
</feature>
<dbReference type="SUPFAM" id="SSF110849">
    <property type="entry name" value="ParB/Sulfiredoxin"/>
    <property type="match status" value="2"/>
</dbReference>
<keyword evidence="3" id="KW-0418">Kinase</keyword>
<protein>
    <submittedName>
        <fullName evidence="6">Uncharacterized protein AlNc14C349G10890</fullName>
    </submittedName>
</protein>
<sequence length="511" mass="58515">MSFSNSFHAFRGGLSWTLKETSGVEDCDDIQSFIMFRVLDPSSYFYRFRIDDKKHVKPQKLTVHLVDIKWLKPHEKIVSSDRVNGLKTAILAWNAYTHPLLVDLRTGAILDGHHRYTVAMHLELKQVPAVLVDYLGDEGINVDVWPECGRQTLTKYEVIEMALSPQVFPPKTSRHRFVEALPPISIPLSVLRTPPRANINTMPTFDDHNVLNNTNFECTNGVSDNHRCSQRGAQKLRRCRVSIRDFSIGLFCGAQNLAAKLTRALYANRVRRIENNESRYQAHETFLDIVKRPTIQQSASTSFFDVIRANDPSSSFCRQKTRTLDDFLCSDAIKGITFYGIRVCDPTSYFYKFRLNACPQRSPHRAVIVLADINWLKPHEHVVSWDRVDGLRKATLRWNAYMEPLLIDSKTGAILDGHHRYHVGLQLHLRTVPVVLVDYLEDDTITVDVWPNCGRDTLAKEEVVQMSLSGDVFPPKTSRHKFSDDLPPISVPLHRLRKPLDKEEVVGDIYQ</sequence>
<keyword evidence="4" id="KW-0067">ATP-binding</keyword>
<dbReference type="FunFam" id="3.90.1530.10:FF:000008">
    <property type="entry name" value="12-oxophytodienoate reductase 3"/>
    <property type="match status" value="2"/>
</dbReference>
<keyword evidence="1" id="KW-0808">Transferase</keyword>
<evidence type="ECO:0000256" key="3">
    <source>
        <dbReference type="ARBA" id="ARBA00022777"/>
    </source>
</evidence>
<dbReference type="GO" id="GO:0005524">
    <property type="term" value="F:ATP binding"/>
    <property type="evidence" value="ECO:0007669"/>
    <property type="project" value="UniProtKB-KW"/>
</dbReference>
<gene>
    <name evidence="6" type="primary">AlNc14C349G10890</name>
    <name evidence="6" type="ORF">ALNC14_122740</name>
</gene>
<evidence type="ECO:0000313" key="6">
    <source>
        <dbReference type="EMBL" id="CCA26130.1"/>
    </source>
</evidence>
<evidence type="ECO:0000256" key="2">
    <source>
        <dbReference type="ARBA" id="ARBA00022741"/>
    </source>
</evidence>
<feature type="domain" description="ParB-like N-terminal" evidence="5">
    <location>
        <begin position="369"/>
        <end position="453"/>
    </location>
</feature>
<evidence type="ECO:0000256" key="1">
    <source>
        <dbReference type="ARBA" id="ARBA00022679"/>
    </source>
</evidence>